<dbReference type="EMBL" id="CATOUU010000772">
    <property type="protein sequence ID" value="CAI9947025.1"/>
    <property type="molecule type" value="Genomic_DNA"/>
</dbReference>
<protein>
    <submittedName>
        <fullName evidence="3">Axonemal dynein light chain</fullName>
    </submittedName>
    <submittedName>
        <fullName evidence="5">Axonemal_dynein light chain</fullName>
    </submittedName>
</protein>
<dbReference type="EMBL" id="CAXDID020000025">
    <property type="protein sequence ID" value="CAL5990697.1"/>
    <property type="molecule type" value="Genomic_DNA"/>
</dbReference>
<evidence type="ECO:0000256" key="2">
    <source>
        <dbReference type="SAM" id="Coils"/>
    </source>
</evidence>
<accession>A0AA86PMY0</accession>
<dbReference type="EMBL" id="CAXDID020000183">
    <property type="protein sequence ID" value="CAL6050079.1"/>
    <property type="molecule type" value="Genomic_DNA"/>
</dbReference>
<dbReference type="GO" id="GO:0045504">
    <property type="term" value="F:dynein heavy chain binding"/>
    <property type="evidence" value="ECO:0007669"/>
    <property type="project" value="TreeGrafter"/>
</dbReference>
<dbReference type="PANTHER" id="PTHR13183:SF3">
    <property type="entry name" value="KDA INNER DYNEIN ARM LIGHT CHAIN, AXONEMAL, PUTATIVE-RELATED"/>
    <property type="match status" value="1"/>
</dbReference>
<dbReference type="EMBL" id="CATOUU010000654">
    <property type="protein sequence ID" value="CAI9938390.1"/>
    <property type="molecule type" value="Genomic_DNA"/>
</dbReference>
<proteinExistence type="predicted"/>
<gene>
    <name evidence="5" type="ORF">HINF_LOCUS11529</name>
    <name evidence="3" type="ORF">HINF_LOCUS26035</name>
    <name evidence="4" type="ORF">HINF_LOCUS34670</name>
    <name evidence="6" type="ORF">HINF_LOCUS43715</name>
</gene>
<keyword evidence="7" id="KW-1185">Reference proteome</keyword>
<dbReference type="AlphaFoldDB" id="A0AA86PMY0"/>
<dbReference type="GO" id="GO:0005930">
    <property type="term" value="C:axoneme"/>
    <property type="evidence" value="ECO:0007669"/>
    <property type="project" value="TreeGrafter"/>
</dbReference>
<evidence type="ECO:0000313" key="7">
    <source>
        <dbReference type="Proteomes" id="UP001642409"/>
    </source>
</evidence>
<name>A0AA86PMY0_9EUKA</name>
<comment type="caution">
    <text evidence="3">The sequence shown here is derived from an EMBL/GenBank/DDBJ whole genome shotgun (WGS) entry which is preliminary data.</text>
</comment>
<organism evidence="3">
    <name type="scientific">Hexamita inflata</name>
    <dbReference type="NCBI Taxonomy" id="28002"/>
    <lineage>
        <taxon>Eukaryota</taxon>
        <taxon>Metamonada</taxon>
        <taxon>Diplomonadida</taxon>
        <taxon>Hexamitidae</taxon>
        <taxon>Hexamitinae</taxon>
        <taxon>Hexamita</taxon>
    </lineage>
</organism>
<sequence length="213" mass="25262">MSNLLQLQSDEFETYTQLPALIQTPQGYYPCEQQIERSEIQNLKREFEYQLNSRSAFQYGLCPVRSEIHRELFDELVREVYLDQAETGAVLARVRDEAHMTVCNYQTLYETTLDQVQNMIGTAEENIVEMRQKMDSLIDENRELKHELMLANAQLEQMDQNSKYLQQVAEKRITEDKQYLNKQIEQLQHSVEALRQHFKENPEILQLLDVKKE</sequence>
<keyword evidence="1 2" id="KW-0175">Coiled coil</keyword>
<reference evidence="5 7" key="2">
    <citation type="submission" date="2024-07" db="EMBL/GenBank/DDBJ databases">
        <authorList>
            <person name="Akdeniz Z."/>
        </authorList>
    </citation>
    <scope>NUCLEOTIDE SEQUENCE [LARGE SCALE GENOMIC DNA]</scope>
</reference>
<evidence type="ECO:0000256" key="1">
    <source>
        <dbReference type="ARBA" id="ARBA00023054"/>
    </source>
</evidence>
<dbReference type="InterPro" id="IPR019347">
    <property type="entry name" value="Axonemal_dynein_light_chain"/>
</dbReference>
<evidence type="ECO:0000313" key="4">
    <source>
        <dbReference type="EMBL" id="CAI9947025.1"/>
    </source>
</evidence>
<feature type="coiled-coil region" evidence="2">
    <location>
        <begin position="113"/>
        <end position="197"/>
    </location>
</feature>
<dbReference type="PANTHER" id="PTHR13183">
    <property type="entry name" value="AXONEMAL INNER ARM DYNEIN LIGHT CHAIN 28"/>
    <property type="match status" value="1"/>
</dbReference>
<evidence type="ECO:0000313" key="5">
    <source>
        <dbReference type="EMBL" id="CAL5990697.1"/>
    </source>
</evidence>
<dbReference type="Proteomes" id="UP001642409">
    <property type="component" value="Unassembled WGS sequence"/>
</dbReference>
<evidence type="ECO:0000313" key="3">
    <source>
        <dbReference type="EMBL" id="CAI9938390.1"/>
    </source>
</evidence>
<dbReference type="Pfam" id="PF10211">
    <property type="entry name" value="Ax_dynein_light"/>
    <property type="match status" value="1"/>
</dbReference>
<reference evidence="3" key="1">
    <citation type="submission" date="2023-06" db="EMBL/GenBank/DDBJ databases">
        <authorList>
            <person name="Kurt Z."/>
        </authorList>
    </citation>
    <scope>NUCLEOTIDE SEQUENCE</scope>
</reference>
<evidence type="ECO:0000313" key="6">
    <source>
        <dbReference type="EMBL" id="CAL6050079.1"/>
    </source>
</evidence>